<dbReference type="EMBL" id="JWZX01002661">
    <property type="protein sequence ID" value="KOO27810.1"/>
    <property type="molecule type" value="Genomic_DNA"/>
</dbReference>
<organism evidence="2 3">
    <name type="scientific">Chrysochromulina tobinii</name>
    <dbReference type="NCBI Taxonomy" id="1460289"/>
    <lineage>
        <taxon>Eukaryota</taxon>
        <taxon>Haptista</taxon>
        <taxon>Haptophyta</taxon>
        <taxon>Prymnesiophyceae</taxon>
        <taxon>Prymnesiales</taxon>
        <taxon>Chrysochromulinaceae</taxon>
        <taxon>Chrysochromulina</taxon>
    </lineage>
</organism>
<feature type="region of interest" description="Disordered" evidence="1">
    <location>
        <begin position="320"/>
        <end position="397"/>
    </location>
</feature>
<protein>
    <submittedName>
        <fullName evidence="2">Uncharacterized protein</fullName>
    </submittedName>
</protein>
<dbReference type="AlphaFoldDB" id="A0A0M0JMT6"/>
<keyword evidence="3" id="KW-1185">Reference proteome</keyword>
<feature type="compositionally biased region" description="Basic and acidic residues" evidence="1">
    <location>
        <begin position="360"/>
        <end position="377"/>
    </location>
</feature>
<evidence type="ECO:0000313" key="2">
    <source>
        <dbReference type="EMBL" id="KOO27810.1"/>
    </source>
</evidence>
<feature type="compositionally biased region" description="Basic and acidic residues" evidence="1">
    <location>
        <begin position="42"/>
        <end position="60"/>
    </location>
</feature>
<feature type="compositionally biased region" description="Basic and acidic residues" evidence="1">
    <location>
        <begin position="89"/>
        <end position="112"/>
    </location>
</feature>
<dbReference type="Proteomes" id="UP000037460">
    <property type="component" value="Unassembled WGS sequence"/>
</dbReference>
<accession>A0A0M0JMT6</accession>
<comment type="caution">
    <text evidence="2">The sequence shown here is derived from an EMBL/GenBank/DDBJ whole genome shotgun (WGS) entry which is preliminary data.</text>
</comment>
<reference evidence="3" key="1">
    <citation type="journal article" date="2015" name="PLoS Genet.">
        <title>Genome Sequence and Transcriptome Analyses of Chrysochromulina tobin: Metabolic Tools for Enhanced Algal Fitness in the Prominent Order Prymnesiales (Haptophyceae).</title>
        <authorList>
            <person name="Hovde B.T."/>
            <person name="Deodato C.R."/>
            <person name="Hunsperger H.M."/>
            <person name="Ryken S.A."/>
            <person name="Yost W."/>
            <person name="Jha R.K."/>
            <person name="Patterson J."/>
            <person name="Monnat R.J. Jr."/>
            <person name="Barlow S.B."/>
            <person name="Starkenburg S.R."/>
            <person name="Cattolico R.A."/>
        </authorList>
    </citation>
    <scope>NUCLEOTIDE SEQUENCE</scope>
    <source>
        <strain evidence="3">CCMP291</strain>
    </source>
</reference>
<name>A0A0M0JMT6_9EUKA</name>
<feature type="compositionally biased region" description="Basic and acidic residues" evidence="1">
    <location>
        <begin position="320"/>
        <end position="348"/>
    </location>
</feature>
<evidence type="ECO:0000313" key="3">
    <source>
        <dbReference type="Proteomes" id="UP000037460"/>
    </source>
</evidence>
<sequence>MIKAETAVSASLGASEGEAVLNAARDAVRMEAEAAAVAIETKAERKAREAADRKAARQEAKGATQDKAAIELQQKLEAVQKAKAAKAKAAAEKAKAEADKKKGGKGAEDKKSPKGGAVLGAKGGEADDKGDLEDSGQGDVGSGIRMKKTVYAKLLVQKARKKLANEVRACSVENEAFGKTQTEKYLGETHKKAEAIAAGKAEMKSAIEGLRAEARDAKLSELAKARLLVEHAKAIQSPRTLESHRSVIEANQKKAKQVRELEELCHSLADAAEASTAASKRLLVGKIKIEIGAPALDASRAVITAERFEIRDAVRQMMREGESKIEQHKSAVRTERRSKHELVDEFKKGAKGARTALSSRRKEDADGLRSKSGDLSELRSQSIIETVRGPLMTTDDH</sequence>
<feature type="region of interest" description="Disordered" evidence="1">
    <location>
        <begin position="81"/>
        <end position="140"/>
    </location>
</feature>
<evidence type="ECO:0000256" key="1">
    <source>
        <dbReference type="SAM" id="MobiDB-lite"/>
    </source>
</evidence>
<feature type="region of interest" description="Disordered" evidence="1">
    <location>
        <begin position="42"/>
        <end position="66"/>
    </location>
</feature>
<proteinExistence type="predicted"/>
<gene>
    <name evidence="2" type="ORF">Ctob_008325</name>
</gene>